<feature type="active site" description="Proton acceptor" evidence="2">
    <location>
        <position position="130"/>
    </location>
</feature>
<dbReference type="Proteomes" id="UP000317169">
    <property type="component" value="Unassembled WGS sequence"/>
</dbReference>
<dbReference type="PANTHER" id="PTHR43300:SF7">
    <property type="entry name" value="UDP-N-ACETYLBACILLOSAMINE N-ACETYLTRANSFERASE"/>
    <property type="match status" value="1"/>
</dbReference>
<dbReference type="Pfam" id="PF17836">
    <property type="entry name" value="PglD_N"/>
    <property type="match status" value="1"/>
</dbReference>
<evidence type="ECO:0000313" key="6">
    <source>
        <dbReference type="Proteomes" id="UP000317169"/>
    </source>
</evidence>
<evidence type="ECO:0000256" key="2">
    <source>
        <dbReference type="PIRSR" id="PIRSR620019-1"/>
    </source>
</evidence>
<feature type="domain" description="PglD N-terminal" evidence="4">
    <location>
        <begin position="5"/>
        <end position="76"/>
    </location>
</feature>
<proteinExistence type="inferred from homology"/>
<dbReference type="EMBL" id="VIAR01000019">
    <property type="protein sequence ID" value="TQD33488.1"/>
    <property type="molecule type" value="Genomic_DNA"/>
</dbReference>
<name>A0A507ZBW9_9FLAO</name>
<gene>
    <name evidence="5" type="ORF">FKR84_13010</name>
</gene>
<evidence type="ECO:0000313" key="5">
    <source>
        <dbReference type="EMBL" id="TQD33488.1"/>
    </source>
</evidence>
<dbReference type="InterPro" id="IPR001451">
    <property type="entry name" value="Hexapep"/>
</dbReference>
<dbReference type="InterPro" id="IPR020019">
    <property type="entry name" value="AcTrfase_PglD-like"/>
</dbReference>
<protein>
    <submittedName>
        <fullName evidence="5">Acetyltransferase</fullName>
    </submittedName>
</protein>
<evidence type="ECO:0000259" key="4">
    <source>
        <dbReference type="Pfam" id="PF17836"/>
    </source>
</evidence>
<keyword evidence="5" id="KW-0808">Transferase</keyword>
<dbReference type="CDD" id="cd03360">
    <property type="entry name" value="LbH_AT_putative"/>
    <property type="match status" value="1"/>
</dbReference>
<feature type="site" description="Increases basicity of active site His" evidence="2">
    <location>
        <position position="131"/>
    </location>
</feature>
<evidence type="ECO:0000256" key="3">
    <source>
        <dbReference type="PIRSR" id="PIRSR620019-2"/>
    </source>
</evidence>
<dbReference type="InterPro" id="IPR041561">
    <property type="entry name" value="PglD_N"/>
</dbReference>
<evidence type="ECO:0000256" key="1">
    <source>
        <dbReference type="ARBA" id="ARBA00007274"/>
    </source>
</evidence>
<comment type="similarity">
    <text evidence="1">Belongs to the transferase hexapeptide repeat family.</text>
</comment>
<feature type="binding site" evidence="3">
    <location>
        <position position="139"/>
    </location>
    <ligand>
        <name>acetyl-CoA</name>
        <dbReference type="ChEBI" id="CHEBI:57288"/>
    </ligand>
</feature>
<accession>A0A507ZBW9</accession>
<feature type="binding site" evidence="3">
    <location>
        <position position="65"/>
    </location>
    <ligand>
        <name>substrate</name>
    </ligand>
</feature>
<dbReference type="PANTHER" id="PTHR43300">
    <property type="entry name" value="ACETYLTRANSFERASE"/>
    <property type="match status" value="1"/>
</dbReference>
<dbReference type="Gene3D" id="3.40.50.20">
    <property type="match status" value="1"/>
</dbReference>
<dbReference type="InterPro" id="IPR050179">
    <property type="entry name" value="Trans_hexapeptide_repeat"/>
</dbReference>
<comment type="caution">
    <text evidence="5">The sequence shown here is derived from an EMBL/GenBank/DDBJ whole genome shotgun (WGS) entry which is preliminary data.</text>
</comment>
<reference evidence="5 6" key="1">
    <citation type="submission" date="2019-06" db="EMBL/GenBank/DDBJ databases">
        <title>Flavibacter putida gen. nov., sp. nov., a novel marine bacterium of the family Flavobacteriaceae isolated from coastal seawater.</title>
        <authorList>
            <person name="Feng X."/>
        </authorList>
    </citation>
    <scope>NUCLEOTIDE SEQUENCE [LARGE SCALE GENOMIC DNA]</scope>
    <source>
        <strain evidence="5 6">PLHSN227</strain>
    </source>
</reference>
<dbReference type="AlphaFoldDB" id="A0A507ZBW9"/>
<feature type="binding site" evidence="3">
    <location>
        <begin position="12"/>
        <end position="14"/>
    </location>
    <ligand>
        <name>substrate</name>
    </ligand>
</feature>
<dbReference type="NCBIfam" id="TIGR03570">
    <property type="entry name" value="NeuD_NnaD"/>
    <property type="match status" value="1"/>
</dbReference>
<dbReference type="Gene3D" id="2.160.10.10">
    <property type="entry name" value="Hexapeptide repeat proteins"/>
    <property type="match status" value="1"/>
</dbReference>
<dbReference type="RefSeq" id="WP_141422754.1">
    <property type="nucleotide sequence ID" value="NZ_VIAR01000019.1"/>
</dbReference>
<sequence length="203" mass="21689">MRNKNINLYGASGHAKVVIDSIMSSDDFYIGKIYDDNRHIDKLSGFSVRHSSEIDDKSDFIISIGNNQTRKKIVNQYDFTFTEAIVHFKAIVSPFAILGNGSVVMPLAVINAASKIGEHVIINTGSIIEHDCVLQDFCHISPNATLAGGVIIGEETHIGTGAIVLPGLRIGKNCTIGAGAVVTKNIPDNCTAVGIPAKPIKFG</sequence>
<keyword evidence="6" id="KW-1185">Reference proteome</keyword>
<dbReference type="GO" id="GO:0016740">
    <property type="term" value="F:transferase activity"/>
    <property type="evidence" value="ECO:0007669"/>
    <property type="project" value="UniProtKB-KW"/>
</dbReference>
<dbReference type="InterPro" id="IPR011004">
    <property type="entry name" value="Trimer_LpxA-like_sf"/>
</dbReference>
<dbReference type="OrthoDB" id="9794407at2"/>
<dbReference type="Pfam" id="PF00132">
    <property type="entry name" value="Hexapep"/>
    <property type="match status" value="2"/>
</dbReference>
<organism evidence="5 6">
    <name type="scientific">Haloflavibacter putidus</name>
    <dbReference type="NCBI Taxonomy" id="2576776"/>
    <lineage>
        <taxon>Bacteria</taxon>
        <taxon>Pseudomonadati</taxon>
        <taxon>Bacteroidota</taxon>
        <taxon>Flavobacteriia</taxon>
        <taxon>Flavobacteriales</taxon>
        <taxon>Flavobacteriaceae</taxon>
        <taxon>Haloflavibacter</taxon>
    </lineage>
</organism>
<dbReference type="SUPFAM" id="SSF51161">
    <property type="entry name" value="Trimeric LpxA-like enzymes"/>
    <property type="match status" value="1"/>
</dbReference>